<dbReference type="PANTHER" id="PTHR11814">
    <property type="entry name" value="SULFATE TRANSPORTER"/>
    <property type="match status" value="1"/>
</dbReference>
<keyword evidence="4 5" id="KW-0472">Membrane</keyword>
<evidence type="ECO:0000259" key="6">
    <source>
        <dbReference type="PROSITE" id="PS50801"/>
    </source>
</evidence>
<dbReference type="SUPFAM" id="SSF52091">
    <property type="entry name" value="SpoIIaa-like"/>
    <property type="match status" value="1"/>
</dbReference>
<sequence length="569" mass="60823">MKPKFFSILKHRDVELTKNILLNDIIAGIIVAIIALPLSVALGISSGVSPEKGLITAVVAGFLISFLGGSRVQIGGPTGAFVVIVYGIVQTHGLGGLAIATLMAGIFLIFLGLMRFGSVIKYIPYPITTGFTSGIAVVLFSTQIKDLLGLQMEEVPAEFFEKWEAYFSRLGTLNTASLLLGLVSIAVIVLWPRINKTIPGSLVALVGATLATSLFNLPVETIGSRFGDIPATIRFVDFGTLDFSLGNLQALVGPAITIAFLAGIESLLSAVVADGMIGKRHNSNMELVAQGIANIGSVLFGGIPATGAIARTAANVRNGGRTPVAGITHAVVLLLIMLLFMPYAKLIPLTVLSAILVVVAYNMSEWRSFKGLFRSTKSDVSVLLTTFLFTVVFDLVVAIQFGMVMAMFLFVHRMGESMGYADVTRSLVPGSEDADDTPGTEGNGPVKTKEELSLDSELLVYEINGPLFFGAANTFLDVLQEIRSHTSVLVFKMKNVPIMDATALDALKRIEKRCRERKVLLLFAEVNPQPLKLLRQSGFLDRIGEDRLFSAVEDAVGAGKAILASKETA</sequence>
<dbReference type="Gene3D" id="3.30.750.24">
    <property type="entry name" value="STAS domain"/>
    <property type="match status" value="1"/>
</dbReference>
<name>A0A7X5KLK8_9FIRM</name>
<dbReference type="CDD" id="cd07042">
    <property type="entry name" value="STAS_SulP_like_sulfate_transporter"/>
    <property type="match status" value="1"/>
</dbReference>
<gene>
    <name evidence="7" type="ORF">GXN74_04180</name>
</gene>
<dbReference type="AlphaFoldDB" id="A0A7X5KLK8"/>
<dbReference type="GO" id="GO:0055085">
    <property type="term" value="P:transmembrane transport"/>
    <property type="evidence" value="ECO:0007669"/>
    <property type="project" value="InterPro"/>
</dbReference>
<feature type="transmembrane region" description="Helical" evidence="5">
    <location>
        <begin position="54"/>
        <end position="74"/>
    </location>
</feature>
<dbReference type="InterPro" id="IPR011547">
    <property type="entry name" value="SLC26A/SulP_dom"/>
</dbReference>
<proteinExistence type="predicted"/>
<dbReference type="EMBL" id="JAAEEH010000007">
    <property type="protein sequence ID" value="NDL66946.1"/>
    <property type="molecule type" value="Genomic_DNA"/>
</dbReference>
<evidence type="ECO:0000313" key="7">
    <source>
        <dbReference type="EMBL" id="NDL66946.1"/>
    </source>
</evidence>
<dbReference type="Pfam" id="PF00916">
    <property type="entry name" value="Sulfate_transp"/>
    <property type="match status" value="1"/>
</dbReference>
<feature type="domain" description="STAS" evidence="6">
    <location>
        <begin position="448"/>
        <end position="559"/>
    </location>
</feature>
<feature type="transmembrane region" description="Helical" evidence="5">
    <location>
        <begin position="125"/>
        <end position="144"/>
    </location>
</feature>
<feature type="transmembrane region" description="Helical" evidence="5">
    <location>
        <begin position="170"/>
        <end position="191"/>
    </location>
</feature>
<dbReference type="InterPro" id="IPR001902">
    <property type="entry name" value="SLC26A/SulP_fam"/>
</dbReference>
<dbReference type="Proteomes" id="UP000461585">
    <property type="component" value="Unassembled WGS sequence"/>
</dbReference>
<dbReference type="GO" id="GO:0016020">
    <property type="term" value="C:membrane"/>
    <property type="evidence" value="ECO:0007669"/>
    <property type="project" value="UniProtKB-SubCell"/>
</dbReference>
<reference evidence="7 8" key="1">
    <citation type="submission" date="2020-01" db="EMBL/GenBank/DDBJ databases">
        <title>Anaeroalcalibacter tamaniensis gen. nov., sp. nov., moderately halophilic strictly anaerobic fermenter bacterium from mud volcano of Taman peninsula.</title>
        <authorList>
            <person name="Frolova A."/>
            <person name="Merkel A.Y."/>
            <person name="Slobodkin A.I."/>
        </authorList>
    </citation>
    <scope>NUCLEOTIDE SEQUENCE [LARGE SCALE GENOMIC DNA]</scope>
    <source>
        <strain evidence="7 8">F-3ap</strain>
    </source>
</reference>
<feature type="transmembrane region" description="Helical" evidence="5">
    <location>
        <begin position="346"/>
        <end position="363"/>
    </location>
</feature>
<accession>A0A7X5KLK8</accession>
<evidence type="ECO:0000256" key="2">
    <source>
        <dbReference type="ARBA" id="ARBA00022692"/>
    </source>
</evidence>
<comment type="subcellular location">
    <subcellularLocation>
        <location evidence="1">Membrane</location>
        <topology evidence="1">Multi-pass membrane protein</topology>
    </subcellularLocation>
</comment>
<evidence type="ECO:0000256" key="4">
    <source>
        <dbReference type="ARBA" id="ARBA00023136"/>
    </source>
</evidence>
<dbReference type="InterPro" id="IPR002645">
    <property type="entry name" value="STAS_dom"/>
</dbReference>
<feature type="transmembrane region" description="Helical" evidence="5">
    <location>
        <begin position="94"/>
        <end position="113"/>
    </location>
</feature>
<feature type="transmembrane region" description="Helical" evidence="5">
    <location>
        <begin position="20"/>
        <end position="42"/>
    </location>
</feature>
<comment type="caution">
    <text evidence="7">The sequence shown here is derived from an EMBL/GenBank/DDBJ whole genome shotgun (WGS) entry which is preliminary data.</text>
</comment>
<dbReference type="RefSeq" id="WP_162369671.1">
    <property type="nucleotide sequence ID" value="NZ_JAAEEH010000007.1"/>
</dbReference>
<feature type="transmembrane region" description="Helical" evidence="5">
    <location>
        <begin position="287"/>
        <end position="310"/>
    </location>
</feature>
<dbReference type="InterPro" id="IPR036513">
    <property type="entry name" value="STAS_dom_sf"/>
</dbReference>
<evidence type="ECO:0000313" key="8">
    <source>
        <dbReference type="Proteomes" id="UP000461585"/>
    </source>
</evidence>
<evidence type="ECO:0000256" key="5">
    <source>
        <dbReference type="SAM" id="Phobius"/>
    </source>
</evidence>
<organism evidence="7 8">
    <name type="scientific">Anaerotalea alkaliphila</name>
    <dbReference type="NCBI Taxonomy" id="2662126"/>
    <lineage>
        <taxon>Bacteria</taxon>
        <taxon>Bacillati</taxon>
        <taxon>Bacillota</taxon>
        <taxon>Clostridia</taxon>
        <taxon>Eubacteriales</taxon>
        <taxon>Anaerotalea</taxon>
    </lineage>
</organism>
<feature type="transmembrane region" description="Helical" evidence="5">
    <location>
        <begin position="198"/>
        <end position="217"/>
    </location>
</feature>
<feature type="transmembrane region" description="Helical" evidence="5">
    <location>
        <begin position="251"/>
        <end position="275"/>
    </location>
</feature>
<dbReference type="PROSITE" id="PS50801">
    <property type="entry name" value="STAS"/>
    <property type="match status" value="1"/>
</dbReference>
<protein>
    <submittedName>
        <fullName evidence="7">STAS domain-containing protein</fullName>
    </submittedName>
</protein>
<feature type="transmembrane region" description="Helical" evidence="5">
    <location>
        <begin position="383"/>
        <end position="411"/>
    </location>
</feature>
<evidence type="ECO:0000256" key="1">
    <source>
        <dbReference type="ARBA" id="ARBA00004141"/>
    </source>
</evidence>
<evidence type="ECO:0000256" key="3">
    <source>
        <dbReference type="ARBA" id="ARBA00022989"/>
    </source>
</evidence>
<keyword evidence="3 5" id="KW-1133">Transmembrane helix</keyword>
<keyword evidence="2 5" id="KW-0812">Transmembrane</keyword>
<keyword evidence="8" id="KW-1185">Reference proteome</keyword>
<dbReference type="Pfam" id="PF01740">
    <property type="entry name" value="STAS"/>
    <property type="match status" value="1"/>
</dbReference>